<dbReference type="Pfam" id="PF00076">
    <property type="entry name" value="RRM_1"/>
    <property type="match status" value="1"/>
</dbReference>
<feature type="domain" description="RRM" evidence="3">
    <location>
        <begin position="41"/>
        <end position="123"/>
    </location>
</feature>
<dbReference type="AlphaFoldDB" id="A0A834G646"/>
<evidence type="ECO:0000313" key="5">
    <source>
        <dbReference type="Proteomes" id="UP000626092"/>
    </source>
</evidence>
<dbReference type="SUPFAM" id="SSF54928">
    <property type="entry name" value="RNA-binding domain, RBD"/>
    <property type="match status" value="1"/>
</dbReference>
<proteinExistence type="predicted"/>
<dbReference type="GO" id="GO:0003723">
    <property type="term" value="F:RNA binding"/>
    <property type="evidence" value="ECO:0007669"/>
    <property type="project" value="UniProtKB-UniRule"/>
</dbReference>
<keyword evidence="1" id="KW-0694">RNA-binding</keyword>
<dbReference type="InterPro" id="IPR000504">
    <property type="entry name" value="RRM_dom"/>
</dbReference>
<dbReference type="SMART" id="SM00360">
    <property type="entry name" value="RRM"/>
    <property type="match status" value="1"/>
</dbReference>
<evidence type="ECO:0000259" key="3">
    <source>
        <dbReference type="PROSITE" id="PS50102"/>
    </source>
</evidence>
<dbReference type="PROSITE" id="PS50102">
    <property type="entry name" value="RRM"/>
    <property type="match status" value="1"/>
</dbReference>
<dbReference type="Gene3D" id="3.30.70.330">
    <property type="match status" value="1"/>
</dbReference>
<protein>
    <recommendedName>
        <fullName evidence="3">RRM domain-containing protein</fullName>
    </recommendedName>
</protein>
<comment type="caution">
    <text evidence="4">The sequence shown here is derived from an EMBL/GenBank/DDBJ whole genome shotgun (WGS) entry which is preliminary data.</text>
</comment>
<dbReference type="EMBL" id="WJXA01000012">
    <property type="protein sequence ID" value="KAF7123750.1"/>
    <property type="molecule type" value="Genomic_DNA"/>
</dbReference>
<dbReference type="InterPro" id="IPR035979">
    <property type="entry name" value="RBD_domain_sf"/>
</dbReference>
<keyword evidence="5" id="KW-1185">Reference proteome</keyword>
<evidence type="ECO:0000256" key="1">
    <source>
        <dbReference type="PROSITE-ProRule" id="PRU00176"/>
    </source>
</evidence>
<dbReference type="Proteomes" id="UP000626092">
    <property type="component" value="Unassembled WGS sequence"/>
</dbReference>
<feature type="region of interest" description="Disordered" evidence="2">
    <location>
        <begin position="1"/>
        <end position="35"/>
    </location>
</feature>
<gene>
    <name evidence="4" type="ORF">RHSIM_Rhsim12G0129600</name>
</gene>
<accession>A0A834G646</accession>
<dbReference type="OrthoDB" id="1908804at2759"/>
<evidence type="ECO:0000313" key="4">
    <source>
        <dbReference type="EMBL" id="KAF7123750.1"/>
    </source>
</evidence>
<sequence length="242" mass="26451">MSRKRDKPSSSSRHVPYSLPKRRRPLPPDAAEDLPAAKSPATVVVSGLSPDCSLLDIRSRFQIYGDISRSTMLHGGVAHITFRSKDSAHAAVAASLDPSFGITLNSKQVLSLSLSLCVALSVEIGFHVCHKDVEITWKPNEEDTFDSVSLIFEANQPTTMMVQVMLATDPISQWREGVSREDNPDSLSFSSSKLVRAEVPLRRHGRGKKLESAIVNPRSNTGASGLDVPFKGREIVAYDDIL</sequence>
<dbReference type="CDD" id="cd00590">
    <property type="entry name" value="RRM_SF"/>
    <property type="match status" value="1"/>
</dbReference>
<organism evidence="4 5">
    <name type="scientific">Rhododendron simsii</name>
    <name type="common">Sims's rhododendron</name>
    <dbReference type="NCBI Taxonomy" id="118357"/>
    <lineage>
        <taxon>Eukaryota</taxon>
        <taxon>Viridiplantae</taxon>
        <taxon>Streptophyta</taxon>
        <taxon>Embryophyta</taxon>
        <taxon>Tracheophyta</taxon>
        <taxon>Spermatophyta</taxon>
        <taxon>Magnoliopsida</taxon>
        <taxon>eudicotyledons</taxon>
        <taxon>Gunneridae</taxon>
        <taxon>Pentapetalae</taxon>
        <taxon>asterids</taxon>
        <taxon>Ericales</taxon>
        <taxon>Ericaceae</taxon>
        <taxon>Ericoideae</taxon>
        <taxon>Rhodoreae</taxon>
        <taxon>Rhododendron</taxon>
    </lineage>
</organism>
<evidence type="ECO:0000256" key="2">
    <source>
        <dbReference type="SAM" id="MobiDB-lite"/>
    </source>
</evidence>
<name>A0A834G646_RHOSS</name>
<dbReference type="InterPro" id="IPR012677">
    <property type="entry name" value="Nucleotide-bd_a/b_plait_sf"/>
</dbReference>
<reference evidence="4" key="1">
    <citation type="submission" date="2019-11" db="EMBL/GenBank/DDBJ databases">
        <authorList>
            <person name="Liu Y."/>
            <person name="Hou J."/>
            <person name="Li T.-Q."/>
            <person name="Guan C.-H."/>
            <person name="Wu X."/>
            <person name="Wu H.-Z."/>
            <person name="Ling F."/>
            <person name="Zhang R."/>
            <person name="Shi X.-G."/>
            <person name="Ren J.-P."/>
            <person name="Chen E.-F."/>
            <person name="Sun J.-M."/>
        </authorList>
    </citation>
    <scope>NUCLEOTIDE SEQUENCE</scope>
    <source>
        <strain evidence="4">Adult_tree_wgs_1</strain>
        <tissue evidence="4">Leaves</tissue>
    </source>
</reference>